<organism evidence="2 3">
    <name type="scientific">Mariniphaga anaerophila</name>
    <dbReference type="NCBI Taxonomy" id="1484053"/>
    <lineage>
        <taxon>Bacteria</taxon>
        <taxon>Pseudomonadati</taxon>
        <taxon>Bacteroidota</taxon>
        <taxon>Bacteroidia</taxon>
        <taxon>Marinilabiliales</taxon>
        <taxon>Prolixibacteraceae</taxon>
        <taxon>Mariniphaga</taxon>
    </lineage>
</organism>
<dbReference type="AlphaFoldDB" id="A0A1M4U414"/>
<feature type="transmembrane region" description="Helical" evidence="1">
    <location>
        <begin position="50"/>
        <end position="71"/>
    </location>
</feature>
<feature type="transmembrane region" description="Helical" evidence="1">
    <location>
        <begin position="12"/>
        <end position="44"/>
    </location>
</feature>
<proteinExistence type="predicted"/>
<evidence type="ECO:0000313" key="2">
    <source>
        <dbReference type="EMBL" id="SHE51415.1"/>
    </source>
</evidence>
<sequence>MKEKVNKLPWRWIFRLTIIALASYITGLSFWWCLLAYLGIMFLIEFAKNMIVVILGIVIVIAVTLAMFFGLMSL</sequence>
<gene>
    <name evidence="2" type="ORF">SAMN05444274_101566</name>
</gene>
<reference evidence="2 3" key="1">
    <citation type="submission" date="2016-11" db="EMBL/GenBank/DDBJ databases">
        <authorList>
            <person name="Jaros S."/>
            <person name="Januszkiewicz K."/>
            <person name="Wedrychowicz H."/>
        </authorList>
    </citation>
    <scope>NUCLEOTIDE SEQUENCE [LARGE SCALE GENOMIC DNA]</scope>
    <source>
        <strain evidence="2 3">DSM 26910</strain>
    </source>
</reference>
<dbReference type="RefSeq" id="WP_072998673.1">
    <property type="nucleotide sequence ID" value="NZ_FQUM01000001.1"/>
</dbReference>
<dbReference type="OrthoDB" id="1122584at2"/>
<keyword evidence="1" id="KW-1133">Transmembrane helix</keyword>
<evidence type="ECO:0000256" key="1">
    <source>
        <dbReference type="SAM" id="Phobius"/>
    </source>
</evidence>
<dbReference type="Proteomes" id="UP000184164">
    <property type="component" value="Unassembled WGS sequence"/>
</dbReference>
<name>A0A1M4U414_9BACT</name>
<evidence type="ECO:0000313" key="3">
    <source>
        <dbReference type="Proteomes" id="UP000184164"/>
    </source>
</evidence>
<protein>
    <submittedName>
        <fullName evidence="2">Uncharacterized protein</fullName>
    </submittedName>
</protein>
<keyword evidence="1" id="KW-0472">Membrane</keyword>
<keyword evidence="3" id="KW-1185">Reference proteome</keyword>
<keyword evidence="1" id="KW-0812">Transmembrane</keyword>
<accession>A0A1M4U414</accession>
<dbReference type="EMBL" id="FQUM01000001">
    <property type="protein sequence ID" value="SHE51415.1"/>
    <property type="molecule type" value="Genomic_DNA"/>
</dbReference>